<dbReference type="SUPFAM" id="SSF52499">
    <property type="entry name" value="Isochorismatase-like hydrolases"/>
    <property type="match status" value="1"/>
</dbReference>
<evidence type="ECO:0000313" key="5">
    <source>
        <dbReference type="Proteomes" id="UP001174934"/>
    </source>
</evidence>
<comment type="similarity">
    <text evidence="1">Belongs to the isochorismatase family.</text>
</comment>
<dbReference type="Pfam" id="PF01425">
    <property type="entry name" value="Amidase"/>
    <property type="match status" value="1"/>
</dbReference>
<accession>A0AA39U4C2</accession>
<organism evidence="4 5">
    <name type="scientific">Bombardia bombarda</name>
    <dbReference type="NCBI Taxonomy" id="252184"/>
    <lineage>
        <taxon>Eukaryota</taxon>
        <taxon>Fungi</taxon>
        <taxon>Dikarya</taxon>
        <taxon>Ascomycota</taxon>
        <taxon>Pezizomycotina</taxon>
        <taxon>Sordariomycetes</taxon>
        <taxon>Sordariomycetidae</taxon>
        <taxon>Sordariales</taxon>
        <taxon>Lasiosphaeriaceae</taxon>
        <taxon>Bombardia</taxon>
    </lineage>
</organism>
<evidence type="ECO:0000313" key="4">
    <source>
        <dbReference type="EMBL" id="KAK0610695.1"/>
    </source>
</evidence>
<dbReference type="InterPro" id="IPR023631">
    <property type="entry name" value="Amidase_dom"/>
</dbReference>
<evidence type="ECO:0000256" key="1">
    <source>
        <dbReference type="ARBA" id="ARBA00006336"/>
    </source>
</evidence>
<name>A0AA39U4C2_9PEZI</name>
<dbReference type="Gene3D" id="3.90.1300.10">
    <property type="entry name" value="Amidase signature (AS) domain"/>
    <property type="match status" value="1"/>
</dbReference>
<dbReference type="PANTHER" id="PTHR11895:SF169">
    <property type="entry name" value="GLUTAMYL-TRNA(GLN) AMIDOTRANSFERASE"/>
    <property type="match status" value="1"/>
</dbReference>
<dbReference type="AlphaFoldDB" id="A0AA39U4C2"/>
<feature type="domain" description="Isochorismatase-like" evidence="2">
    <location>
        <begin position="19"/>
        <end position="209"/>
    </location>
</feature>
<dbReference type="InterPro" id="IPR036928">
    <property type="entry name" value="AS_sf"/>
</dbReference>
<dbReference type="GO" id="GO:0003824">
    <property type="term" value="F:catalytic activity"/>
    <property type="evidence" value="ECO:0007669"/>
    <property type="project" value="InterPro"/>
</dbReference>
<evidence type="ECO:0000259" key="3">
    <source>
        <dbReference type="Pfam" id="PF01425"/>
    </source>
</evidence>
<dbReference type="PANTHER" id="PTHR11895">
    <property type="entry name" value="TRANSAMIDASE"/>
    <property type="match status" value="1"/>
</dbReference>
<dbReference type="InterPro" id="IPR000868">
    <property type="entry name" value="Isochorismatase-like_dom"/>
</dbReference>
<dbReference type="Gene3D" id="1.20.58.1700">
    <property type="match status" value="1"/>
</dbReference>
<dbReference type="Pfam" id="PF00857">
    <property type="entry name" value="Isochorismatase"/>
    <property type="match status" value="1"/>
</dbReference>
<protein>
    <submittedName>
        <fullName evidence="4">Glutamyl-tRNA amidotransferase subunit A</fullName>
    </submittedName>
</protein>
<feature type="domain" description="Amidase" evidence="3">
    <location>
        <begin position="269"/>
        <end position="693"/>
    </location>
</feature>
<sequence length="713" mass="76670">MLSLPNARPYEFQFPLSTTALIIIDIQRDFVDPGGFGSVQCGNDEIFGKARAIVPTVKRVLDIFRSVNGHVIHTREGHQPDLADLPSAKKLRQISAPHGHHTLGIGDQGPMGRLLVRGEYGHDIIDELTPWPGETVIDKPGKGSFWGTDIHRILLARGVTHLLFAGVTTECCVTSTLRECNDRGYQCCVLDDCTQGFDAQQVATSLDTVCAQDGLFGFVGTSSDFFTAVNNHSPAPHRRRSAPIDELLSRYRKGIMSPVDVVNFVFDKVERYKQFDAAVWIHLQTREKAVAAAEELINKYSDKPLPPLFGVPFSVKDTIDVDGITTTAACPQYAYLATFNAPAVQHVLDAGGIFIGKANLDQLATGLSGCRSVYGIPHSVFSTRHISGGSSSGSSVSVGAKLVSFGLATDTAGSGRVPAAFNGIVGFKPTKGTVSAKGLVPACRTLDTITVVAPSVPDARKVWRIIAQHDPDDPFSKLPHTLPTWKVDFRGPRLGGFTFAVPPPASLSVCTPEYRELFTQAVKTLRASGGRLVEVDYSVFEVAGDLLYEGALLHERMTCLGLDFLKTQLEELHPVIKALFGGALANPPSAYDVFRDQALQIQLTRKAQQTFDTLRGGVDVLVVPTTTQHPTIEQMVADPLALNSKLGTFTHYANVVDMCGVNVPAGVYVDGSGTTLPFGITVLGGSGYDAKVLDIAAVAEEAFREGGVKGQDN</sequence>
<dbReference type="Proteomes" id="UP001174934">
    <property type="component" value="Unassembled WGS sequence"/>
</dbReference>
<dbReference type="SUPFAM" id="SSF75304">
    <property type="entry name" value="Amidase signature (AS) enzymes"/>
    <property type="match status" value="1"/>
</dbReference>
<comment type="caution">
    <text evidence="4">The sequence shown here is derived from an EMBL/GenBank/DDBJ whole genome shotgun (WGS) entry which is preliminary data.</text>
</comment>
<proteinExistence type="inferred from homology"/>
<reference evidence="4" key="1">
    <citation type="submission" date="2023-06" db="EMBL/GenBank/DDBJ databases">
        <title>Genome-scale phylogeny and comparative genomics of the fungal order Sordariales.</title>
        <authorList>
            <consortium name="Lawrence Berkeley National Laboratory"/>
            <person name="Hensen N."/>
            <person name="Bonometti L."/>
            <person name="Westerberg I."/>
            <person name="Brannstrom I.O."/>
            <person name="Guillou S."/>
            <person name="Cros-Aarteil S."/>
            <person name="Calhoun S."/>
            <person name="Haridas S."/>
            <person name="Kuo A."/>
            <person name="Mondo S."/>
            <person name="Pangilinan J."/>
            <person name="Riley R."/>
            <person name="LaButti K."/>
            <person name="Andreopoulos B."/>
            <person name="Lipzen A."/>
            <person name="Chen C."/>
            <person name="Yanf M."/>
            <person name="Daum C."/>
            <person name="Ng V."/>
            <person name="Clum A."/>
            <person name="Steindorff A."/>
            <person name="Ohm R."/>
            <person name="Martin F."/>
            <person name="Silar P."/>
            <person name="Natvig D."/>
            <person name="Lalanne C."/>
            <person name="Gautier V."/>
            <person name="Ament-velasquez S.L."/>
            <person name="Kruys A."/>
            <person name="Hutchinson M.I."/>
            <person name="Powell A.J."/>
            <person name="Barry K."/>
            <person name="Miller A.N."/>
            <person name="Grigoriev I.V."/>
            <person name="Debuchy R."/>
            <person name="Gladieux P."/>
            <person name="Thoren M.H."/>
            <person name="Johannesson H."/>
        </authorList>
    </citation>
    <scope>NUCLEOTIDE SEQUENCE</scope>
    <source>
        <strain evidence="4">SMH3391-2</strain>
    </source>
</reference>
<dbReference type="InterPro" id="IPR036380">
    <property type="entry name" value="Isochorismatase-like_sf"/>
</dbReference>
<dbReference type="EMBL" id="JAULSR010000010">
    <property type="protein sequence ID" value="KAK0610695.1"/>
    <property type="molecule type" value="Genomic_DNA"/>
</dbReference>
<dbReference type="Gene3D" id="3.40.50.850">
    <property type="entry name" value="Isochorismatase-like"/>
    <property type="match status" value="1"/>
</dbReference>
<keyword evidence="5" id="KW-1185">Reference proteome</keyword>
<dbReference type="CDD" id="cd00431">
    <property type="entry name" value="cysteine_hydrolases"/>
    <property type="match status" value="1"/>
</dbReference>
<evidence type="ECO:0000259" key="2">
    <source>
        <dbReference type="Pfam" id="PF00857"/>
    </source>
</evidence>
<dbReference type="InterPro" id="IPR000120">
    <property type="entry name" value="Amidase"/>
</dbReference>
<gene>
    <name evidence="4" type="ORF">B0T17DRAFT_500193</name>
</gene>